<reference evidence="5 6" key="1">
    <citation type="journal article" date="2010" name="PLoS ONE">
        <title>Comparative genomics of Gardnerella vaginalis strains reveals substantial differences in metabolic and virulence potential.</title>
        <authorList>
            <person name="Yeoman C.J."/>
            <person name="Yildirim S."/>
            <person name="Thomas S.M."/>
            <person name="Durkin A.S."/>
            <person name="Torralba M."/>
            <person name="Sutton G."/>
            <person name="Buhay C.J."/>
            <person name="Ding Y."/>
            <person name="Dugan-Rocha S.P."/>
            <person name="Muzny D.M."/>
            <person name="Qin X."/>
            <person name="Gibbs R.A."/>
            <person name="Leigh S.R."/>
            <person name="Stumpf R."/>
            <person name="White B.A."/>
            <person name="Highlander S.K."/>
            <person name="Nelson K.E."/>
            <person name="Wilson B.A."/>
        </authorList>
    </citation>
    <scope>NUCLEOTIDE SEQUENCE [LARGE SCALE GENOMIC DNA]</scope>
    <source>
        <strain evidence="6">ATCC 14019 / 317</strain>
    </source>
</reference>
<dbReference type="Proteomes" id="UP000001453">
    <property type="component" value="Chromosome"/>
</dbReference>
<dbReference type="OrthoDB" id="2507686at2"/>
<protein>
    <submittedName>
        <fullName evidence="5">ABC transporter, solute-binding protein</fullName>
    </submittedName>
</protein>
<evidence type="ECO:0000313" key="5">
    <source>
        <dbReference type="EMBL" id="ADP39260.1"/>
    </source>
</evidence>
<organism evidence="5 6">
    <name type="scientific">Gardnerella vaginalis (strain ATCC 14019 / 317)</name>
    <dbReference type="NCBI Taxonomy" id="525284"/>
    <lineage>
        <taxon>Bacteria</taxon>
        <taxon>Bacillati</taxon>
        <taxon>Actinomycetota</taxon>
        <taxon>Actinomycetes</taxon>
        <taxon>Bifidobacteriales</taxon>
        <taxon>Bifidobacteriaceae</taxon>
        <taxon>Gardnerella</taxon>
    </lineage>
</organism>
<sequence length="458" mass="49980">MVRSQICFQGARMRRIYGKCTAYAVITLAMAIMLSGCSIGAPTSSVSSQSSSKNGITVWVMQDDFTKETLNAINKQFEAQTGVRVHVQVQPWDGISTKLTTALSTSRPPDVVDIGNTKIADFAASGGLLDITEHEKMLSQGKRWLKGLREPAIYKDKLYAVPAFAASRVVIYNKRIWSSAGITNQPTTFTQLISALNTIKQAHKNEADFSAMYLPGQNWFAGMQFVWDCGGSLASFNGMQWHSSAISKKTLQGLKKWADFQNAFSTEASRSAEINNPDQAQILAQQKASAVLTNSAAVTKAISINPSLSRKDFATFPMPSINGKGIQPSVLAGSDWAIPSRSSNVALALKWIRIAASPLIQRKWIVEHDGWLPNSIDLLDEYLHSRDLDEVQKGFFETARVSQSTPAAPGWSTIEADGSLKELFASSAMSAKSVLQAARVFHDHAQEIFSHNQVGGDL</sequence>
<dbReference type="InterPro" id="IPR006059">
    <property type="entry name" value="SBP"/>
</dbReference>
<dbReference type="GO" id="GO:0042956">
    <property type="term" value="P:maltodextrin transmembrane transport"/>
    <property type="evidence" value="ECO:0007669"/>
    <property type="project" value="TreeGrafter"/>
</dbReference>
<dbReference type="Pfam" id="PF01547">
    <property type="entry name" value="SBP_bac_1"/>
    <property type="match status" value="1"/>
</dbReference>
<dbReference type="HOGENOM" id="CLU_031285_10_1_11"/>
<keyword evidence="4" id="KW-1133">Transmembrane helix</keyword>
<evidence type="ECO:0000256" key="2">
    <source>
        <dbReference type="ARBA" id="ARBA00022448"/>
    </source>
</evidence>
<dbReference type="SUPFAM" id="SSF53850">
    <property type="entry name" value="Periplasmic binding protein-like II"/>
    <property type="match status" value="1"/>
</dbReference>
<dbReference type="PANTHER" id="PTHR30061:SF50">
    <property type="entry name" value="MALTOSE_MALTODEXTRIN-BINDING PERIPLASMIC PROTEIN"/>
    <property type="match status" value="1"/>
</dbReference>
<dbReference type="PATRIC" id="fig|525284.18.peg.1159"/>
<dbReference type="EMBL" id="CP002104">
    <property type="protein sequence ID" value="ADP39260.1"/>
    <property type="molecule type" value="Genomic_DNA"/>
</dbReference>
<keyword evidence="4" id="KW-0812">Transmembrane</keyword>
<accession>E3D790</accession>
<proteinExistence type="inferred from homology"/>
<dbReference type="PANTHER" id="PTHR30061">
    <property type="entry name" value="MALTOSE-BINDING PERIPLASMIC PROTEIN"/>
    <property type="match status" value="1"/>
</dbReference>
<keyword evidence="3" id="KW-0732">Signal</keyword>
<feature type="transmembrane region" description="Helical" evidence="4">
    <location>
        <begin position="21"/>
        <end position="41"/>
    </location>
</feature>
<dbReference type="GO" id="GO:0055052">
    <property type="term" value="C:ATP-binding cassette (ABC) transporter complex, substrate-binding subunit-containing"/>
    <property type="evidence" value="ECO:0007669"/>
    <property type="project" value="TreeGrafter"/>
</dbReference>
<keyword evidence="4" id="KW-0472">Membrane</keyword>
<dbReference type="GO" id="GO:0015768">
    <property type="term" value="P:maltose transport"/>
    <property type="evidence" value="ECO:0007669"/>
    <property type="project" value="TreeGrafter"/>
</dbReference>
<name>E3D790_GARV3</name>
<dbReference type="KEGG" id="gvg:HMPREF0421_21178"/>
<evidence type="ECO:0000313" key="6">
    <source>
        <dbReference type="Proteomes" id="UP000001453"/>
    </source>
</evidence>
<evidence type="ECO:0000256" key="3">
    <source>
        <dbReference type="ARBA" id="ARBA00022729"/>
    </source>
</evidence>
<dbReference type="AlphaFoldDB" id="E3D790"/>
<dbReference type="Gene3D" id="3.40.190.10">
    <property type="entry name" value="Periplasmic binding protein-like II"/>
    <property type="match status" value="2"/>
</dbReference>
<gene>
    <name evidence="5" type="ordered locus">HMPREF0421_21178</name>
</gene>
<dbReference type="GO" id="GO:1901982">
    <property type="term" value="F:maltose binding"/>
    <property type="evidence" value="ECO:0007669"/>
    <property type="project" value="TreeGrafter"/>
</dbReference>
<evidence type="ECO:0000256" key="4">
    <source>
        <dbReference type="SAM" id="Phobius"/>
    </source>
</evidence>
<keyword evidence="2" id="KW-0813">Transport</keyword>
<comment type="similarity">
    <text evidence="1">Belongs to the bacterial solute-binding protein 1 family.</text>
</comment>
<evidence type="ECO:0000256" key="1">
    <source>
        <dbReference type="ARBA" id="ARBA00008520"/>
    </source>
</evidence>